<dbReference type="AlphaFoldDB" id="A0A183T1P9"/>
<reference evidence="3" key="1">
    <citation type="submission" date="2016-06" db="UniProtKB">
        <authorList>
            <consortium name="WormBaseParasite"/>
        </authorList>
    </citation>
    <scope>IDENTIFICATION</scope>
</reference>
<organism evidence="3">
    <name type="scientific">Schistocephalus solidus</name>
    <name type="common">Tapeworm</name>
    <dbReference type="NCBI Taxonomy" id="70667"/>
    <lineage>
        <taxon>Eukaryota</taxon>
        <taxon>Metazoa</taxon>
        <taxon>Spiralia</taxon>
        <taxon>Lophotrochozoa</taxon>
        <taxon>Platyhelminthes</taxon>
        <taxon>Cestoda</taxon>
        <taxon>Eucestoda</taxon>
        <taxon>Diphyllobothriidea</taxon>
        <taxon>Diphyllobothriidae</taxon>
        <taxon>Schistocephalus</taxon>
    </lineage>
</organism>
<proteinExistence type="predicted"/>
<reference evidence="1 2" key="2">
    <citation type="submission" date="2018-11" db="EMBL/GenBank/DDBJ databases">
        <authorList>
            <consortium name="Pathogen Informatics"/>
        </authorList>
    </citation>
    <scope>NUCLEOTIDE SEQUENCE [LARGE SCALE GENOMIC DNA]</scope>
    <source>
        <strain evidence="1 2">NST_G2</strain>
    </source>
</reference>
<dbReference type="Proteomes" id="UP000275846">
    <property type="component" value="Unassembled WGS sequence"/>
</dbReference>
<dbReference type="WBParaSite" id="SSLN_0001080201-mRNA-1">
    <property type="protein sequence ID" value="SSLN_0001080201-mRNA-1"/>
    <property type="gene ID" value="SSLN_0001080201"/>
</dbReference>
<evidence type="ECO:0000313" key="1">
    <source>
        <dbReference type="EMBL" id="VDL96783.1"/>
    </source>
</evidence>
<sequence>MVRKTEEIQRYVDRNEMKNLFTAIKIAATKIIAHARCKPSRELMEAWAPDENSVNRFIFLAPAYRALRSQLRTGTTAV</sequence>
<name>A0A183T1P9_SCHSO</name>
<evidence type="ECO:0000313" key="3">
    <source>
        <dbReference type="WBParaSite" id="SSLN_0001080201-mRNA-1"/>
    </source>
</evidence>
<keyword evidence="2" id="KW-1185">Reference proteome</keyword>
<protein>
    <submittedName>
        <fullName evidence="3">DDE_Tnp_1_7 domain-containing protein</fullName>
    </submittedName>
</protein>
<accession>A0A183T1P9</accession>
<gene>
    <name evidence="1" type="ORF">SSLN_LOCUS10398</name>
</gene>
<evidence type="ECO:0000313" key="2">
    <source>
        <dbReference type="Proteomes" id="UP000275846"/>
    </source>
</evidence>
<dbReference type="EMBL" id="UYSU01035843">
    <property type="protein sequence ID" value="VDL96783.1"/>
    <property type="molecule type" value="Genomic_DNA"/>
</dbReference>